<evidence type="ECO:0000256" key="6">
    <source>
        <dbReference type="ARBA" id="ARBA00022989"/>
    </source>
</evidence>
<feature type="transmembrane region" description="Helical" evidence="8">
    <location>
        <begin position="333"/>
        <end position="359"/>
    </location>
</feature>
<keyword evidence="2" id="KW-0813">Transport</keyword>
<gene>
    <name evidence="9" type="ORF">CVV64_18925</name>
</gene>
<keyword evidence="5" id="KW-0769">Symport</keyword>
<dbReference type="Pfam" id="PF00375">
    <property type="entry name" value="SDF"/>
    <property type="match status" value="1"/>
</dbReference>
<comment type="caution">
    <text evidence="9">The sequence shown here is derived from an EMBL/GenBank/DDBJ whole genome shotgun (WGS) entry which is preliminary data.</text>
</comment>
<dbReference type="PRINTS" id="PR00173">
    <property type="entry name" value="EDTRNSPORT"/>
</dbReference>
<feature type="transmembrane region" description="Helical" evidence="8">
    <location>
        <begin position="309"/>
        <end position="327"/>
    </location>
</feature>
<dbReference type="InterPro" id="IPR050746">
    <property type="entry name" value="DAACS"/>
</dbReference>
<dbReference type="AlphaFoldDB" id="A0A2N1PJ97"/>
<keyword evidence="3" id="KW-1003">Cell membrane</keyword>
<evidence type="ECO:0000256" key="1">
    <source>
        <dbReference type="ARBA" id="ARBA00004651"/>
    </source>
</evidence>
<dbReference type="GO" id="GO:0005886">
    <property type="term" value="C:plasma membrane"/>
    <property type="evidence" value="ECO:0007669"/>
    <property type="project" value="UniProtKB-SubCell"/>
</dbReference>
<dbReference type="Gene3D" id="1.10.3860.10">
    <property type="entry name" value="Sodium:dicarboxylate symporter"/>
    <property type="match status" value="1"/>
</dbReference>
<feature type="transmembrane region" description="Helical" evidence="8">
    <location>
        <begin position="153"/>
        <end position="172"/>
    </location>
</feature>
<protein>
    <submittedName>
        <fullName evidence="9">Dicarboxylate/amino acid:cation symporter</fullName>
    </submittedName>
</protein>
<name>A0A2N1PJ97_9BACT</name>
<sequence length="428" mass="45082">MQNKKSLTLRILSGLALGAITGIAVSYLPDHQGAVFTGLNSLFDLVGGLFINSIRMLVVPLVFVSLFCGVTNLGDIARIGRIGARTMAFYLITTAIAISLALCVSIIIQPGAGLNMAELTKQAPDIANRQSMIQTLQNIIPTNPIAAMAEGNMLQIIFVALLSGVSASLLGARARPVIDFCDSANAIVMNMVMLLMHIAPYGVFALIARTFAATGLDAMVPLIKYVVTVLFVLLLHMCLVYMGALKLIGRLNPFRFFRNFLPAMSVAFSTASSNGTLPISIETVETRCGVANSIASFTMPLGATINMDGTAIMQGVAVVFIAQVYGIDLPLNAFLTVILTATLASVGTAGVPGVGLITLSMVLESVNLPVEGIALIIGVDRLLDMTRTVVNITGDAVCTILIAKSEGKFNAEVYDSENSEKISSDSAA</sequence>
<evidence type="ECO:0000256" key="4">
    <source>
        <dbReference type="ARBA" id="ARBA00022692"/>
    </source>
</evidence>
<dbReference type="InterPro" id="IPR001991">
    <property type="entry name" value="Na-dicarboxylate_symporter"/>
</dbReference>
<dbReference type="PANTHER" id="PTHR11958">
    <property type="entry name" value="SODIUM/DICARBOXYLATE SYMPORTER-RELATED"/>
    <property type="match status" value="1"/>
</dbReference>
<proteinExistence type="predicted"/>
<comment type="subcellular location">
    <subcellularLocation>
        <location evidence="1">Cell membrane</location>
        <topology evidence="1">Multi-pass membrane protein</topology>
    </subcellularLocation>
</comment>
<dbReference type="Proteomes" id="UP000233256">
    <property type="component" value="Unassembled WGS sequence"/>
</dbReference>
<dbReference type="SUPFAM" id="SSF118215">
    <property type="entry name" value="Proton glutamate symport protein"/>
    <property type="match status" value="1"/>
</dbReference>
<keyword evidence="6 8" id="KW-1133">Transmembrane helix</keyword>
<keyword evidence="7 8" id="KW-0472">Membrane</keyword>
<evidence type="ECO:0000313" key="9">
    <source>
        <dbReference type="EMBL" id="PKK88428.1"/>
    </source>
</evidence>
<accession>A0A2N1PJ97</accession>
<feature type="transmembrane region" description="Helical" evidence="8">
    <location>
        <begin position="227"/>
        <end position="248"/>
    </location>
</feature>
<dbReference type="PANTHER" id="PTHR11958:SF63">
    <property type="entry name" value="AMINO ACID TRANSPORTER"/>
    <property type="match status" value="1"/>
</dbReference>
<feature type="transmembrane region" description="Helical" evidence="8">
    <location>
        <begin position="88"/>
        <end position="108"/>
    </location>
</feature>
<dbReference type="GO" id="GO:0015293">
    <property type="term" value="F:symporter activity"/>
    <property type="evidence" value="ECO:0007669"/>
    <property type="project" value="UniProtKB-KW"/>
</dbReference>
<dbReference type="InterPro" id="IPR036458">
    <property type="entry name" value="Na:dicarbo_symporter_sf"/>
</dbReference>
<evidence type="ECO:0000256" key="5">
    <source>
        <dbReference type="ARBA" id="ARBA00022847"/>
    </source>
</evidence>
<evidence type="ECO:0000256" key="2">
    <source>
        <dbReference type="ARBA" id="ARBA00022448"/>
    </source>
</evidence>
<dbReference type="EMBL" id="PGXC01000047">
    <property type="protein sequence ID" value="PKK88428.1"/>
    <property type="molecule type" value="Genomic_DNA"/>
</dbReference>
<keyword evidence="4 8" id="KW-0812">Transmembrane</keyword>
<dbReference type="FunFam" id="1.10.3860.10:FF:000001">
    <property type="entry name" value="C4-dicarboxylate transport protein"/>
    <property type="match status" value="1"/>
</dbReference>
<evidence type="ECO:0000256" key="7">
    <source>
        <dbReference type="ARBA" id="ARBA00023136"/>
    </source>
</evidence>
<feature type="transmembrane region" description="Helical" evidence="8">
    <location>
        <begin position="49"/>
        <end position="68"/>
    </location>
</feature>
<evidence type="ECO:0000256" key="3">
    <source>
        <dbReference type="ARBA" id="ARBA00022475"/>
    </source>
</evidence>
<dbReference type="GO" id="GO:0006835">
    <property type="term" value="P:dicarboxylic acid transport"/>
    <property type="evidence" value="ECO:0007669"/>
    <property type="project" value="UniProtKB-ARBA"/>
</dbReference>
<evidence type="ECO:0000256" key="8">
    <source>
        <dbReference type="SAM" id="Phobius"/>
    </source>
</evidence>
<reference evidence="9 10" key="1">
    <citation type="journal article" date="2017" name="ISME J.">
        <title>Potential for microbial H2 and metal transformations associated with novel bacteria and archaea in deep terrestrial subsurface sediments.</title>
        <authorList>
            <person name="Hernsdorf A.W."/>
            <person name="Amano Y."/>
            <person name="Miyakawa K."/>
            <person name="Ise K."/>
            <person name="Suzuki Y."/>
            <person name="Anantharaman K."/>
            <person name="Probst A."/>
            <person name="Burstein D."/>
            <person name="Thomas B.C."/>
            <person name="Banfield J.F."/>
        </authorList>
    </citation>
    <scope>NUCLEOTIDE SEQUENCE [LARGE SCALE GENOMIC DNA]</scope>
    <source>
        <strain evidence="9">HGW-Wallbacteria-1</strain>
    </source>
</reference>
<organism evidence="9 10">
    <name type="scientific">Candidatus Wallbacteria bacterium HGW-Wallbacteria-1</name>
    <dbReference type="NCBI Taxonomy" id="2013854"/>
    <lineage>
        <taxon>Bacteria</taxon>
        <taxon>Candidatus Walliibacteriota</taxon>
    </lineage>
</organism>
<feature type="transmembrane region" description="Helical" evidence="8">
    <location>
        <begin position="7"/>
        <end position="29"/>
    </location>
</feature>
<evidence type="ECO:0000313" key="10">
    <source>
        <dbReference type="Proteomes" id="UP000233256"/>
    </source>
</evidence>
<feature type="transmembrane region" description="Helical" evidence="8">
    <location>
        <begin position="184"/>
        <end position="207"/>
    </location>
</feature>